<dbReference type="Pfam" id="PF02655">
    <property type="entry name" value="ATP-grasp_3"/>
    <property type="match status" value="1"/>
</dbReference>
<dbReference type="RefSeq" id="WP_014438244.1">
    <property type="nucleotide sequence ID" value="NC_017080.1"/>
</dbReference>
<keyword evidence="3" id="KW-1185">Reference proteome</keyword>
<dbReference type="Gene3D" id="3.30.470.20">
    <property type="entry name" value="ATP-grasp fold, B domain"/>
    <property type="match status" value="1"/>
</dbReference>
<evidence type="ECO:0000313" key="2">
    <source>
        <dbReference type="EMBL" id="BAM05034.1"/>
    </source>
</evidence>
<organism evidence="2 3">
    <name type="scientific">Phycisphaera mikurensis (strain NBRC 102666 / KCTC 22515 / FYK2301M01)</name>
    <dbReference type="NCBI Taxonomy" id="1142394"/>
    <lineage>
        <taxon>Bacteria</taxon>
        <taxon>Pseudomonadati</taxon>
        <taxon>Planctomycetota</taxon>
        <taxon>Phycisphaerae</taxon>
        <taxon>Phycisphaerales</taxon>
        <taxon>Phycisphaeraceae</taxon>
        <taxon>Phycisphaera</taxon>
    </lineage>
</organism>
<evidence type="ECO:0000313" key="3">
    <source>
        <dbReference type="Proteomes" id="UP000007881"/>
    </source>
</evidence>
<dbReference type="OrthoDB" id="1804072at2"/>
<dbReference type="GO" id="GO:0046872">
    <property type="term" value="F:metal ion binding"/>
    <property type="evidence" value="ECO:0007669"/>
    <property type="project" value="InterPro"/>
</dbReference>
<accession>I0IIE6</accession>
<dbReference type="HOGENOM" id="CLU_865589_0_0_0"/>
<name>I0IIE6_PHYMF</name>
<evidence type="ECO:0000259" key="1">
    <source>
        <dbReference type="Pfam" id="PF02655"/>
    </source>
</evidence>
<dbReference type="AlphaFoldDB" id="I0IIE6"/>
<dbReference type="EMBL" id="AP012338">
    <property type="protein sequence ID" value="BAM05034.1"/>
    <property type="molecule type" value="Genomic_DNA"/>
</dbReference>
<feature type="domain" description="ATP-grasp fold PylC-type" evidence="1">
    <location>
        <begin position="121"/>
        <end position="249"/>
    </location>
</feature>
<gene>
    <name evidence="2" type="ordered locus">PSMK_28750</name>
</gene>
<dbReference type="KEGG" id="phm:PSMK_28750"/>
<dbReference type="SUPFAM" id="SSF56059">
    <property type="entry name" value="Glutathione synthetase ATP-binding domain-like"/>
    <property type="match status" value="1"/>
</dbReference>
<dbReference type="Proteomes" id="UP000007881">
    <property type="component" value="Chromosome"/>
</dbReference>
<reference evidence="2 3" key="1">
    <citation type="submission" date="2012-02" db="EMBL/GenBank/DDBJ databases">
        <title>Complete genome sequence of Phycisphaera mikurensis NBRC 102666.</title>
        <authorList>
            <person name="Ankai A."/>
            <person name="Hosoyama A."/>
            <person name="Terui Y."/>
            <person name="Sekine M."/>
            <person name="Fukai R."/>
            <person name="Kato Y."/>
            <person name="Nakamura S."/>
            <person name="Yamada-Narita S."/>
            <person name="Kawakoshi A."/>
            <person name="Fukunaga Y."/>
            <person name="Yamazaki S."/>
            <person name="Fujita N."/>
        </authorList>
    </citation>
    <scope>NUCLEOTIDE SEQUENCE [LARGE SCALE GENOMIC DNA]</scope>
    <source>
        <strain evidence="3">NBRC 102666 / KCTC 22515 / FYK2301M01</strain>
    </source>
</reference>
<dbReference type="GO" id="GO:0005524">
    <property type="term" value="F:ATP binding"/>
    <property type="evidence" value="ECO:0007669"/>
    <property type="project" value="InterPro"/>
</dbReference>
<dbReference type="STRING" id="1142394.PSMK_28750"/>
<dbReference type="eggNOG" id="COG2232">
    <property type="taxonomic scope" value="Bacteria"/>
</dbReference>
<proteinExistence type="predicted"/>
<dbReference type="InterPro" id="IPR003806">
    <property type="entry name" value="ATP-grasp_PylC-type"/>
</dbReference>
<protein>
    <recommendedName>
        <fullName evidence="1">ATP-grasp fold PylC-type domain-containing protein</fullName>
    </recommendedName>
</protein>
<sequence>MPDPLVIIGDAACDARDSAKRAGFEPVELLGEEALRRLRETPADAPVLFTGAMENRPDVMKAIAGERRLLGSPPAAVAAVRDPAALTDLPPFPGLRFPKTKPRIGVLERVVRRIVPGKIGSLYLVKPLGSFGGEGIRPWSRKSRVPPGSYLQQAVEGTPMCAVYQSREGWSAVLAGVTEQLIGEPKLGAGWYGWCGSIGPVALSTRERDALSHLGVVLAQRHDLRGVFGVDLIRDRAGDWWPVEVNPRYVPSVDVLERAASGQSLLGGRPAVPNGGVQHGLAVEHDADHPAGRGARFVASGADRAACFGSLLAAATRSRGA</sequence>